<evidence type="ECO:0000313" key="1">
    <source>
        <dbReference type="EnsemblPlants" id="OMERI11G14310.1"/>
    </source>
</evidence>
<dbReference type="AlphaFoldDB" id="A0A0E0F6W5"/>
<reference evidence="1" key="1">
    <citation type="submission" date="2015-04" db="UniProtKB">
        <authorList>
            <consortium name="EnsemblPlants"/>
        </authorList>
    </citation>
    <scope>IDENTIFICATION</scope>
</reference>
<organism evidence="1">
    <name type="scientific">Oryza meridionalis</name>
    <dbReference type="NCBI Taxonomy" id="40149"/>
    <lineage>
        <taxon>Eukaryota</taxon>
        <taxon>Viridiplantae</taxon>
        <taxon>Streptophyta</taxon>
        <taxon>Embryophyta</taxon>
        <taxon>Tracheophyta</taxon>
        <taxon>Spermatophyta</taxon>
        <taxon>Magnoliopsida</taxon>
        <taxon>Liliopsida</taxon>
        <taxon>Poales</taxon>
        <taxon>Poaceae</taxon>
        <taxon>BOP clade</taxon>
        <taxon>Oryzoideae</taxon>
        <taxon>Oryzeae</taxon>
        <taxon>Oryzinae</taxon>
        <taxon>Oryza</taxon>
    </lineage>
</organism>
<reference evidence="1" key="2">
    <citation type="submission" date="2018-05" db="EMBL/GenBank/DDBJ databases">
        <title>OmerRS3 (Oryza meridionalis Reference Sequence Version 3).</title>
        <authorList>
            <person name="Zhang J."/>
            <person name="Kudrna D."/>
            <person name="Lee S."/>
            <person name="Talag J."/>
            <person name="Welchert J."/>
            <person name="Wing R.A."/>
        </authorList>
    </citation>
    <scope>NUCLEOTIDE SEQUENCE [LARGE SCALE GENOMIC DNA]</scope>
    <source>
        <strain evidence="1">cv. OR44</strain>
    </source>
</reference>
<dbReference type="HOGENOM" id="CLU_1318369_0_0_1"/>
<evidence type="ECO:0000313" key="2">
    <source>
        <dbReference type="Proteomes" id="UP000008021"/>
    </source>
</evidence>
<proteinExistence type="predicted"/>
<dbReference type="STRING" id="40149.A0A0E0F6W5"/>
<keyword evidence="2" id="KW-1185">Reference proteome</keyword>
<dbReference type="Proteomes" id="UP000008021">
    <property type="component" value="Chromosome 11"/>
</dbReference>
<dbReference type="Gramene" id="OMERI11G14310.1">
    <property type="protein sequence ID" value="OMERI11G14310.1"/>
    <property type="gene ID" value="OMERI11G14310"/>
</dbReference>
<dbReference type="EnsemblPlants" id="OMERI11G14310.1">
    <property type="protein sequence ID" value="OMERI11G14310.1"/>
    <property type="gene ID" value="OMERI11G14310"/>
</dbReference>
<sequence length="209" mass="21806">LHHACEEAQLNSSKRKSLSLAAGGVDDVAVGATTVGEDFNLAAGGGNTARRCGQRRLGLELAGGSGATTRNNCFERGPELGGGVNEHRESCNLGGRNRTGSFVLERLIQRTKRGRAIQLRIRLDAALDPLAAVPLRRALRLDAATVPGSPGHRRPSAHHRAWIISPPHPSASPLAVRLDATDVDGRIGGGGGGGRATGIVLAIFLKTQK</sequence>
<protein>
    <submittedName>
        <fullName evidence="1">Uncharacterized protein</fullName>
    </submittedName>
</protein>
<accession>A0A0E0F6W5</accession>
<name>A0A0E0F6W5_9ORYZ</name>